<dbReference type="PANTHER" id="PTHR30160">
    <property type="entry name" value="TETRAACYLDISACCHARIDE 4'-KINASE-RELATED"/>
    <property type="match status" value="1"/>
</dbReference>
<evidence type="ECO:0000313" key="3">
    <source>
        <dbReference type="EMBL" id="EAT16763.1"/>
    </source>
</evidence>
<dbReference type="Proteomes" id="UP000005695">
    <property type="component" value="Unassembled WGS sequence"/>
</dbReference>
<dbReference type="GO" id="GO:0009244">
    <property type="term" value="P:lipopolysaccharide core region biosynthetic process"/>
    <property type="evidence" value="ECO:0007669"/>
    <property type="project" value="TreeGrafter"/>
</dbReference>
<proteinExistence type="predicted"/>
<dbReference type="InterPro" id="IPR051199">
    <property type="entry name" value="LPS_LOS_Heptosyltrfase"/>
</dbReference>
<dbReference type="PANTHER" id="PTHR30160:SF7">
    <property type="entry name" value="ADP-HEPTOSE--LPS HEPTOSYLTRANSFERASE 2"/>
    <property type="match status" value="1"/>
</dbReference>
<dbReference type="CDD" id="cd03789">
    <property type="entry name" value="GT9_LPS_heptosyltransferase"/>
    <property type="match status" value="1"/>
</dbReference>
<dbReference type="Gene3D" id="3.40.50.2000">
    <property type="entry name" value="Glycogen Phosphorylase B"/>
    <property type="match status" value="2"/>
</dbReference>
<name>Q1K2W8_DESA6</name>
<accession>Q1K2W8</accession>
<comment type="caution">
    <text evidence="3">The sequence shown here is derived from an EMBL/GenBank/DDBJ whole genome shotgun (WGS) entry which is preliminary data.</text>
</comment>
<evidence type="ECO:0000256" key="1">
    <source>
        <dbReference type="ARBA" id="ARBA00022676"/>
    </source>
</evidence>
<dbReference type="GO" id="GO:0005829">
    <property type="term" value="C:cytosol"/>
    <property type="evidence" value="ECO:0007669"/>
    <property type="project" value="TreeGrafter"/>
</dbReference>
<organism evidence="3 4">
    <name type="scientific">Desulfuromonas acetoxidans (strain DSM 684 / 11070)</name>
    <dbReference type="NCBI Taxonomy" id="281689"/>
    <lineage>
        <taxon>Bacteria</taxon>
        <taxon>Pseudomonadati</taxon>
        <taxon>Thermodesulfobacteriota</taxon>
        <taxon>Desulfuromonadia</taxon>
        <taxon>Desulfuromonadales</taxon>
        <taxon>Desulfuromonadaceae</taxon>
        <taxon>Desulfuromonas</taxon>
    </lineage>
</organism>
<keyword evidence="1" id="KW-0328">Glycosyltransferase</keyword>
<gene>
    <name evidence="3" type="ORF">Dace_2015</name>
</gene>
<reference evidence="3" key="2">
    <citation type="submission" date="2006-05" db="EMBL/GenBank/DDBJ databases">
        <title>Sequencing of the draft genome and assembly of Desulfuromonas acetoxidans DSM 684.</title>
        <authorList>
            <consortium name="US DOE Joint Genome Institute (JGI-PGF)"/>
            <person name="Copeland A."/>
            <person name="Lucas S."/>
            <person name="Lapidus A."/>
            <person name="Barry K."/>
            <person name="Detter J.C."/>
            <person name="Glavina del Rio T."/>
            <person name="Hammon N."/>
            <person name="Israni S."/>
            <person name="Dalin E."/>
            <person name="Tice H."/>
            <person name="Bruce D."/>
            <person name="Pitluck S."/>
            <person name="Richardson P."/>
        </authorList>
    </citation>
    <scope>NUCLEOTIDE SEQUENCE [LARGE SCALE GENOMIC DNA]</scope>
    <source>
        <strain evidence="3">DSM 684</strain>
    </source>
</reference>
<dbReference type="GO" id="GO:0008713">
    <property type="term" value="F:ADP-heptose-lipopolysaccharide heptosyltransferase activity"/>
    <property type="evidence" value="ECO:0007669"/>
    <property type="project" value="TreeGrafter"/>
</dbReference>
<protein>
    <submittedName>
        <fullName evidence="3">Glycosyl transferase, family 9</fullName>
    </submittedName>
</protein>
<dbReference type="SUPFAM" id="SSF53756">
    <property type="entry name" value="UDP-Glycosyltransferase/glycogen phosphorylase"/>
    <property type="match status" value="1"/>
</dbReference>
<dbReference type="Pfam" id="PF01075">
    <property type="entry name" value="Glyco_transf_9"/>
    <property type="match status" value="1"/>
</dbReference>
<dbReference type="AlphaFoldDB" id="Q1K2W8"/>
<reference evidence="3" key="1">
    <citation type="submission" date="2006-05" db="EMBL/GenBank/DDBJ databases">
        <title>Annotation of the draft genome assembly of Desulfuromonas acetoxidans DSM 684.</title>
        <authorList>
            <consortium name="US DOE Joint Genome Institute (JGI-ORNL)"/>
            <person name="Larimer F."/>
            <person name="Land M."/>
            <person name="Hauser L."/>
        </authorList>
    </citation>
    <scope>NUCLEOTIDE SEQUENCE [LARGE SCALE GENOMIC DNA]</scope>
    <source>
        <strain evidence="3">DSM 684</strain>
    </source>
</reference>
<dbReference type="InterPro" id="IPR002201">
    <property type="entry name" value="Glyco_trans_9"/>
</dbReference>
<evidence type="ECO:0000313" key="4">
    <source>
        <dbReference type="Proteomes" id="UP000005695"/>
    </source>
</evidence>
<dbReference type="EMBL" id="AAEW02000003">
    <property type="protein sequence ID" value="EAT16763.1"/>
    <property type="molecule type" value="Genomic_DNA"/>
</dbReference>
<keyword evidence="2 3" id="KW-0808">Transferase</keyword>
<sequence length="372" mass="40429">MFLNQISFLKKLDGLVGPLLVWLLGLLPVRSTSWSAIHCRSILIVRPGGIGDAVLLLPTLQACRDFFEGASIYILAEKRNAQVFDLCEGVAEVWCYDKLGDWKDFFFKDYDLIIDTEQSHYLSAVISKLLRAGRRCGFASNKRRLLFDCVSAYDQKSYEVESFLSLLDSLEVPRPTSVQAPFISAQNLCGSSLGCLTSVIPQTPYVVLFPGASVADKRWPVERWAQLAVALRGMDCQVVVVGGHQDLESASLVAKRCGGISIAGKTSLPQVARVISEGKLFVGADSGLLHLAVAVGSRTVALFGPSSIDKWAPRGSGHRVVSLGLPCSPCSRFGTIPPCLIEYRCVQDISVSRVFEACKEGLLRGEHGTVCG</sequence>
<evidence type="ECO:0000256" key="2">
    <source>
        <dbReference type="ARBA" id="ARBA00022679"/>
    </source>
</evidence>
<keyword evidence="4" id="KW-1185">Reference proteome</keyword>